<sequence length="167" mass="19793">MSKFTFEEKQLAVKLYLQGTSSEKIVKELNVASRSQLLFWVKQYKKHGVTALREKRNHRDYSYEFKLEVLNWKKENSASYEATALHFGISSSSLIYKWNRLNEQGKLAQPVKRGRPRKKKLIPPHHQEINDLRKQNQALLEEIERLKKAQKISGGENDQRNFFKWAF</sequence>
<comment type="caution">
    <text evidence="3">The sequence shown here is derived from an EMBL/GenBank/DDBJ whole genome shotgun (WGS) entry which is preliminary data.</text>
</comment>
<feature type="domain" description="Insertion element IS150 protein InsJ-like helix-turn-helix" evidence="2">
    <location>
        <begin position="65"/>
        <end position="117"/>
    </location>
</feature>
<gene>
    <name evidence="3" type="ORF">LrDSM24759_08650</name>
</gene>
<dbReference type="RefSeq" id="WP_117118288.1">
    <property type="nucleotide sequence ID" value="NZ_BFBY01000005.1"/>
</dbReference>
<dbReference type="InterPro" id="IPR009057">
    <property type="entry name" value="Homeodomain-like_sf"/>
</dbReference>
<reference evidence="4" key="1">
    <citation type="submission" date="2018-03" db="EMBL/GenBank/DDBJ databases">
        <title>New taxa in the Lactobacillus gasseri group.</title>
        <authorList>
            <person name="Tanizawa Y."/>
            <person name="Tohno M."/>
            <person name="Endo A."/>
            <person name="Arita M."/>
        </authorList>
    </citation>
    <scope>NUCLEOTIDE SEQUENCE [LARGE SCALE GENOMIC DNA]</scope>
    <source>
        <strain evidence="4">DSM 24759</strain>
    </source>
</reference>
<evidence type="ECO:0000313" key="4">
    <source>
        <dbReference type="Proteomes" id="UP000257317"/>
    </source>
</evidence>
<dbReference type="PANTHER" id="PTHR33795">
    <property type="entry name" value="INSERTION ELEMENT IS150 PROTEIN INSJ"/>
    <property type="match status" value="1"/>
</dbReference>
<accession>A0A2Z6T814</accession>
<dbReference type="InterPro" id="IPR052057">
    <property type="entry name" value="IS150/IS1296_orfA-like"/>
</dbReference>
<evidence type="ECO:0000259" key="2">
    <source>
        <dbReference type="Pfam" id="PF13518"/>
    </source>
</evidence>
<dbReference type="EMBL" id="BFBY01000005">
    <property type="protein sequence ID" value="GBG04951.1"/>
    <property type="molecule type" value="Genomic_DNA"/>
</dbReference>
<dbReference type="Proteomes" id="UP000257317">
    <property type="component" value="Unassembled WGS sequence"/>
</dbReference>
<dbReference type="Pfam" id="PF13518">
    <property type="entry name" value="HTH_28"/>
    <property type="match status" value="2"/>
</dbReference>
<evidence type="ECO:0000313" key="3">
    <source>
        <dbReference type="EMBL" id="GBG04951.1"/>
    </source>
</evidence>
<keyword evidence="4" id="KW-1185">Reference proteome</keyword>
<protein>
    <submittedName>
        <fullName evidence="3">Transposase</fullName>
    </submittedName>
</protein>
<dbReference type="SUPFAM" id="SSF46689">
    <property type="entry name" value="Homeodomain-like"/>
    <property type="match status" value="2"/>
</dbReference>
<dbReference type="Gene3D" id="1.10.10.10">
    <property type="entry name" value="Winged helix-like DNA-binding domain superfamily/Winged helix DNA-binding domain"/>
    <property type="match status" value="1"/>
</dbReference>
<name>A0A2Z6T814_9LACO</name>
<comment type="similarity">
    <text evidence="1">Belongs to the IS150/IS1296 orfA family.</text>
</comment>
<dbReference type="InterPro" id="IPR036388">
    <property type="entry name" value="WH-like_DNA-bd_sf"/>
</dbReference>
<proteinExistence type="inferred from homology"/>
<feature type="domain" description="Insertion element IS150 protein InsJ-like helix-turn-helix" evidence="2">
    <location>
        <begin position="8"/>
        <end position="56"/>
    </location>
</feature>
<dbReference type="AlphaFoldDB" id="A0A2Z6T814"/>
<dbReference type="InterPro" id="IPR055247">
    <property type="entry name" value="InsJ-like_HTH"/>
</dbReference>
<evidence type="ECO:0000256" key="1">
    <source>
        <dbReference type="ARBA" id="ARBA00038232"/>
    </source>
</evidence>
<organism evidence="3 4">
    <name type="scientific">Lactobacillus rodentium</name>
    <dbReference type="NCBI Taxonomy" id="947835"/>
    <lineage>
        <taxon>Bacteria</taxon>
        <taxon>Bacillati</taxon>
        <taxon>Bacillota</taxon>
        <taxon>Bacilli</taxon>
        <taxon>Lactobacillales</taxon>
        <taxon>Lactobacillaceae</taxon>
        <taxon>Lactobacillus</taxon>
    </lineage>
</organism>
<dbReference type="PANTHER" id="PTHR33795:SF1">
    <property type="entry name" value="INSERTION ELEMENT IS150 PROTEIN INSJ"/>
    <property type="match status" value="1"/>
</dbReference>
<dbReference type="OrthoDB" id="2325011at2"/>